<dbReference type="EMBL" id="RCMK01000696">
    <property type="protein sequence ID" value="KAG2915754.1"/>
    <property type="molecule type" value="Genomic_DNA"/>
</dbReference>
<dbReference type="PANTHER" id="PTHR42648">
    <property type="entry name" value="TRANSPOSASE, PUTATIVE-RELATED"/>
    <property type="match status" value="1"/>
</dbReference>
<dbReference type="InterPro" id="IPR036397">
    <property type="entry name" value="RNaseH_sf"/>
</dbReference>
<gene>
    <name evidence="3" type="ORF">PC117_g17932</name>
</gene>
<sequence>MRMNLARKGLVPQIIKPEFDEVSDRSTVEWKTNDLKALGVTAGDVSLTYQVYIRGALTAAEVSTLLEDFNKEDGQEPAPHQQEAVKELVLPMESIGEFLDETRQLVLLLGSLTEKYRMLATILDSTPNVTLAYTIQALSGIEASDESSSTQETAFAAKLNDFSNKRRFSGKCFYCKKTRHKEFECRKKKFDEGHRQVAQAHASDFAFTAARSMTKSEWLVDSGHITIADGTTINAFATGTVGLKLMDGTSVTLSDVLYTPEVEGSLISVFKLTEKDVVAQFIKGKYVFRYGDAAVIEAKRCGNVHKLKEPWAVVQARLGHIPYKRYEQLLPKAEGVLHITDGVNGDDVCAGCCIRKLRADNFPRYQENLVKSAGVLDLEHTDVMGPTQTKTPRGCTYVAKSNVLSTFKIYKAAMDNATDEKIKRLRSENGGEHTGRPFMEYLNRSGIKHEKPVPYTPQ</sequence>
<dbReference type="InterPro" id="IPR012337">
    <property type="entry name" value="RNaseH-like_sf"/>
</dbReference>
<comment type="caution">
    <text evidence="3">The sequence shown here is derived from an EMBL/GenBank/DDBJ whole genome shotgun (WGS) entry which is preliminary data.</text>
</comment>
<dbReference type="VEuPathDB" id="FungiDB:PC110_g14561"/>
<protein>
    <recommendedName>
        <fullName evidence="2">Retrovirus-related Pol polyprotein from transposon TNT 1-94-like beta-barrel domain-containing protein</fullName>
    </recommendedName>
</protein>
<reference evidence="3" key="1">
    <citation type="submission" date="2018-10" db="EMBL/GenBank/DDBJ databases">
        <title>Effector identification in a new, highly contiguous assembly of the strawberry crown rot pathogen Phytophthora cactorum.</title>
        <authorList>
            <person name="Armitage A.D."/>
            <person name="Nellist C.F."/>
            <person name="Bates H."/>
            <person name="Vickerstaff R.J."/>
            <person name="Harrison R.J."/>
        </authorList>
    </citation>
    <scope>NUCLEOTIDE SEQUENCE</scope>
    <source>
        <strain evidence="3">4040</strain>
    </source>
</reference>
<feature type="domain" description="Retrovirus-related Pol polyprotein from transposon TNT 1-94-like beta-barrel" evidence="2">
    <location>
        <begin position="220"/>
        <end position="276"/>
    </location>
</feature>
<proteinExistence type="predicted"/>
<name>A0A8T1C2L7_9STRA</name>
<dbReference type="Pfam" id="PF22936">
    <property type="entry name" value="Pol_BBD"/>
    <property type="match status" value="1"/>
</dbReference>
<accession>A0A8T1C2L7</accession>
<keyword evidence="1" id="KW-0378">Hydrolase</keyword>
<dbReference type="VEuPathDB" id="FungiDB:PC110_g14560"/>
<dbReference type="SUPFAM" id="SSF53098">
    <property type="entry name" value="Ribonuclease H-like"/>
    <property type="match status" value="1"/>
</dbReference>
<evidence type="ECO:0000313" key="4">
    <source>
        <dbReference type="Proteomes" id="UP000736787"/>
    </source>
</evidence>
<dbReference type="GO" id="GO:0006508">
    <property type="term" value="P:proteolysis"/>
    <property type="evidence" value="ECO:0007669"/>
    <property type="project" value="UniProtKB-KW"/>
</dbReference>
<keyword evidence="1" id="KW-0645">Protease</keyword>
<dbReference type="InterPro" id="IPR039537">
    <property type="entry name" value="Retrotran_Ty1/copia-like"/>
</dbReference>
<dbReference type="GO" id="GO:0003676">
    <property type="term" value="F:nucleic acid binding"/>
    <property type="evidence" value="ECO:0007669"/>
    <property type="project" value="InterPro"/>
</dbReference>
<dbReference type="AlphaFoldDB" id="A0A8T1C2L7"/>
<dbReference type="Proteomes" id="UP000736787">
    <property type="component" value="Unassembled WGS sequence"/>
</dbReference>
<dbReference type="InterPro" id="IPR054722">
    <property type="entry name" value="PolX-like_BBD"/>
</dbReference>
<evidence type="ECO:0000259" key="2">
    <source>
        <dbReference type="Pfam" id="PF22936"/>
    </source>
</evidence>
<dbReference type="Gene3D" id="3.30.420.10">
    <property type="entry name" value="Ribonuclease H-like superfamily/Ribonuclease H"/>
    <property type="match status" value="1"/>
</dbReference>
<dbReference type="GO" id="GO:0008233">
    <property type="term" value="F:peptidase activity"/>
    <property type="evidence" value="ECO:0007669"/>
    <property type="project" value="UniProtKB-KW"/>
</dbReference>
<dbReference type="PANTHER" id="PTHR42648:SF28">
    <property type="entry name" value="TRANSPOSON-ENCODED PROTEIN WITH RIBONUCLEASE H-LIKE AND RETROVIRUS ZINC FINGER-LIKE DOMAINS"/>
    <property type="match status" value="1"/>
</dbReference>
<evidence type="ECO:0000313" key="3">
    <source>
        <dbReference type="EMBL" id="KAG2915754.1"/>
    </source>
</evidence>
<organism evidence="3 4">
    <name type="scientific">Phytophthora cactorum</name>
    <dbReference type="NCBI Taxonomy" id="29920"/>
    <lineage>
        <taxon>Eukaryota</taxon>
        <taxon>Sar</taxon>
        <taxon>Stramenopiles</taxon>
        <taxon>Oomycota</taxon>
        <taxon>Peronosporomycetes</taxon>
        <taxon>Peronosporales</taxon>
        <taxon>Peronosporaceae</taxon>
        <taxon>Phytophthora</taxon>
    </lineage>
</organism>
<evidence type="ECO:0000256" key="1">
    <source>
        <dbReference type="ARBA" id="ARBA00022670"/>
    </source>
</evidence>